<evidence type="ECO:0000256" key="9">
    <source>
        <dbReference type="ARBA" id="ARBA00023326"/>
    </source>
</evidence>
<evidence type="ECO:0000256" key="4">
    <source>
        <dbReference type="ARBA" id="ARBA00022801"/>
    </source>
</evidence>
<dbReference type="Gene3D" id="2.70.100.10">
    <property type="entry name" value="Glycoside hydrolase, family 7, domain"/>
    <property type="match status" value="1"/>
</dbReference>
<keyword evidence="8" id="KW-0326">Glycosidase</keyword>
<dbReference type="InterPro" id="IPR013320">
    <property type="entry name" value="ConA-like_dom_sf"/>
</dbReference>
<evidence type="ECO:0000313" key="11">
    <source>
        <dbReference type="EMBL" id="BAF57462.1"/>
    </source>
</evidence>
<keyword evidence="4 11" id="KW-0378">Hydrolase</keyword>
<dbReference type="PANTHER" id="PTHR33753:SF1">
    <property type="entry name" value="ENDO-BETA-1,4-GLUCANASE CELB"/>
    <property type="match status" value="1"/>
</dbReference>
<dbReference type="EC" id="3.2.1.4" evidence="3"/>
<sequence>MLALLAVFSLAAHPKLTWQKCTKGGCTTQNGFIVGDTTAGDIDYETQQGVTVSGDTVKQRLVTNYNGKKIVGSRLYLLASDEQNYELFNFVNKEIAYDIDISQIPCGVNAAFYTVEMPKNGGTTGAAAGGGYCDGNYVDGEGCFEMDIQEANNKAMVYTMHTCQNTGVQASNGQCDGNGCGINTYRDNDKQFWGTTVNTAQKMTVVTQFLGSGTAVTQIKRLYVQNGKVIQSPGSITDSGCGNSGWHTLAHLGESFTKGHVLVFSLWDSNGMSWLDSGNNGPCGSYDINTIESQSPGLTVTWSNIKFGDIDSTY</sequence>
<proteinExistence type="evidence at transcript level"/>
<feature type="chain" id="PRO_5002674990" description="cellulase" evidence="10">
    <location>
        <begin position="20"/>
        <end position="314"/>
    </location>
</feature>
<dbReference type="EMBL" id="AB274703">
    <property type="protein sequence ID" value="BAF57462.1"/>
    <property type="molecule type" value="mRNA"/>
</dbReference>
<dbReference type="SUPFAM" id="SSF49899">
    <property type="entry name" value="Concanavalin A-like lectins/glucanases"/>
    <property type="match status" value="1"/>
</dbReference>
<dbReference type="GO" id="GO:0030245">
    <property type="term" value="P:cellulose catabolic process"/>
    <property type="evidence" value="ECO:0007669"/>
    <property type="project" value="UniProtKB-KW"/>
</dbReference>
<dbReference type="CAZy" id="GH7">
    <property type="family name" value="Glycoside Hydrolase Family 7"/>
</dbReference>
<evidence type="ECO:0000256" key="3">
    <source>
        <dbReference type="ARBA" id="ARBA00012601"/>
    </source>
</evidence>
<keyword evidence="10" id="KW-0732">Signal</keyword>
<dbReference type="AlphaFoldDB" id="A4UX52"/>
<accession>A4UX52</accession>
<keyword evidence="9" id="KW-0624">Polysaccharide degradation</keyword>
<organism evidence="11">
    <name type="scientific">uncultured symbiotic protist of Cryptocercus punctulatus</name>
    <dbReference type="NCBI Taxonomy" id="403662"/>
    <lineage>
        <taxon>Eukaryota</taxon>
        <taxon>environmental samples</taxon>
    </lineage>
</organism>
<reference evidence="11" key="1">
    <citation type="journal article" date="2010" name="PLoS ONE">
        <title>Phylogenetic analysis of cellulolytic enzyme genes from representative lineages of termites and a related cockroach.</title>
        <authorList>
            <person name="Todaka N."/>
            <person name="Inoue T."/>
            <person name="Saita K."/>
            <person name="Ohkuma M."/>
            <person name="Nalepa C.A."/>
            <person name="Lenz M."/>
            <person name="Kudo T."/>
            <person name="Moriya S."/>
        </authorList>
    </citation>
    <scope>NUCLEOTIDE SEQUENCE</scope>
</reference>
<keyword evidence="6" id="KW-0325">Glycoprotein</keyword>
<evidence type="ECO:0000256" key="1">
    <source>
        <dbReference type="ARBA" id="ARBA00000966"/>
    </source>
</evidence>
<protein>
    <recommendedName>
        <fullName evidence="3">cellulase</fullName>
        <ecNumber evidence="3">3.2.1.4</ecNumber>
    </recommendedName>
</protein>
<feature type="signal peptide" evidence="10">
    <location>
        <begin position="1"/>
        <end position="19"/>
    </location>
</feature>
<dbReference type="InterPro" id="IPR001722">
    <property type="entry name" value="Glyco_hydro_7"/>
</dbReference>
<evidence type="ECO:0000256" key="5">
    <source>
        <dbReference type="ARBA" id="ARBA00023001"/>
    </source>
</evidence>
<dbReference type="PANTHER" id="PTHR33753">
    <property type="entry name" value="1,4-BETA-D-GLUCAN CELLOBIOHYDROLASE B"/>
    <property type="match status" value="1"/>
</dbReference>
<evidence type="ECO:0000256" key="10">
    <source>
        <dbReference type="SAM" id="SignalP"/>
    </source>
</evidence>
<dbReference type="InterPro" id="IPR037019">
    <property type="entry name" value="Glyco_hydro_7_sf"/>
</dbReference>
<dbReference type="PRINTS" id="PR00734">
    <property type="entry name" value="GLHYDRLASE7"/>
</dbReference>
<evidence type="ECO:0000256" key="2">
    <source>
        <dbReference type="ARBA" id="ARBA00006044"/>
    </source>
</evidence>
<comment type="catalytic activity">
    <reaction evidence="1">
        <text>Endohydrolysis of (1-&gt;4)-beta-D-glucosidic linkages in cellulose, lichenin and cereal beta-D-glucans.</text>
        <dbReference type="EC" id="3.2.1.4"/>
    </reaction>
</comment>
<keyword evidence="5" id="KW-0136">Cellulose degradation</keyword>
<evidence type="ECO:0000256" key="6">
    <source>
        <dbReference type="ARBA" id="ARBA00023180"/>
    </source>
</evidence>
<comment type="similarity">
    <text evidence="2">Belongs to the glycosyl hydrolase 7 (cellulase C) family.</text>
</comment>
<evidence type="ECO:0000256" key="7">
    <source>
        <dbReference type="ARBA" id="ARBA00023277"/>
    </source>
</evidence>
<dbReference type="Pfam" id="PF00840">
    <property type="entry name" value="Glyco_hydro_7"/>
    <property type="match status" value="3"/>
</dbReference>
<dbReference type="GO" id="GO:0008810">
    <property type="term" value="F:cellulase activity"/>
    <property type="evidence" value="ECO:0007669"/>
    <property type="project" value="UniProtKB-EC"/>
</dbReference>
<evidence type="ECO:0000256" key="8">
    <source>
        <dbReference type="ARBA" id="ARBA00023295"/>
    </source>
</evidence>
<name>A4UX52_9EUKA</name>
<keyword evidence="7" id="KW-0119">Carbohydrate metabolism</keyword>